<dbReference type="SUPFAM" id="SSF53850">
    <property type="entry name" value="Periplasmic binding protein-like II"/>
    <property type="match status" value="1"/>
</dbReference>
<dbReference type="PROSITE" id="PS51257">
    <property type="entry name" value="PROKAR_LIPOPROTEIN"/>
    <property type="match status" value="1"/>
</dbReference>
<dbReference type="Gene3D" id="3.40.190.10">
    <property type="entry name" value="Periplasmic binding protein-like II"/>
    <property type="match status" value="1"/>
</dbReference>
<dbReference type="Proteomes" id="UP001370299">
    <property type="component" value="Unassembled WGS sequence"/>
</dbReference>
<name>A0ABU8Y5V1_9MICO</name>
<dbReference type="CDD" id="cd13606">
    <property type="entry name" value="PBP2_ProX_like"/>
    <property type="match status" value="1"/>
</dbReference>
<comment type="caution">
    <text evidence="2">The sequence shown here is derived from an EMBL/GenBank/DDBJ whole genome shotgun (WGS) entry which is preliminary data.</text>
</comment>
<dbReference type="EMBL" id="JBBLYY010000009">
    <property type="protein sequence ID" value="MEK0170047.1"/>
    <property type="molecule type" value="Genomic_DNA"/>
</dbReference>
<reference evidence="2 3" key="1">
    <citation type="submission" date="2024-03" db="EMBL/GenBank/DDBJ databases">
        <title>Whole genomes of four grape xylem sap localized bacterial endophytes.</title>
        <authorList>
            <person name="Kumar G."/>
            <person name="Savka M.A."/>
        </authorList>
    </citation>
    <scope>NUCLEOTIDE SEQUENCE [LARGE SCALE GENOMIC DNA]</scope>
    <source>
        <strain evidence="2 3">RIT_GXS8</strain>
    </source>
</reference>
<gene>
    <name evidence="2" type="ORF">WMN62_01040</name>
</gene>
<feature type="domain" description="ABC-type glycine betaine transport system substrate-binding" evidence="1">
    <location>
        <begin position="46"/>
        <end position="307"/>
    </location>
</feature>
<dbReference type="Pfam" id="PF04069">
    <property type="entry name" value="OpuAC"/>
    <property type="match status" value="1"/>
</dbReference>
<dbReference type="Gene3D" id="3.40.190.120">
    <property type="entry name" value="Osmoprotection protein (prox), domain 2"/>
    <property type="match status" value="1"/>
</dbReference>
<dbReference type="InterPro" id="IPR007210">
    <property type="entry name" value="ABC_Gly_betaine_transp_sub-bd"/>
</dbReference>
<protein>
    <submittedName>
        <fullName evidence="2">ABC transporter substrate-binding protein</fullName>
    </submittedName>
</protein>
<proteinExistence type="predicted"/>
<keyword evidence="3" id="KW-1185">Reference proteome</keyword>
<evidence type="ECO:0000313" key="2">
    <source>
        <dbReference type="EMBL" id="MEK0170047.1"/>
    </source>
</evidence>
<sequence length="312" mass="33150">MFTAGTRTRILAGVIAVGAIVALSGCSTSDPTKPASGGDGGSGSTPIVVGSFNFPESEILGNMYALVLKDAGFDVTTKFNLGPRQTTIPALKDGSINLMPEYNGNLLFFYDTKATAKTTAEVDAALKTEIPKDFQVLEPSPAEDKDAYVVTQAEAEKNGLTSIGDLSKIEPFSLGANPQFGTLPYGIPGLKSTYGVDKVTFKSIEDYGGPDTVKALVDDTVQVADIYTTSPDLVTKKLLVLKDPENLIASQNILPFLNKDIYSAKLASTLNKLSEKLTTDDLIALRNRVEGSEKAQAQAAAKDWLTKEGLLE</sequence>
<organism evidence="2 3">
    <name type="scientific">Curtobacterium citreum</name>
    <dbReference type="NCBI Taxonomy" id="2036"/>
    <lineage>
        <taxon>Bacteria</taxon>
        <taxon>Bacillati</taxon>
        <taxon>Actinomycetota</taxon>
        <taxon>Actinomycetes</taxon>
        <taxon>Micrococcales</taxon>
        <taxon>Microbacteriaceae</taxon>
        <taxon>Curtobacterium</taxon>
    </lineage>
</organism>
<accession>A0ABU8Y5V1</accession>
<evidence type="ECO:0000313" key="3">
    <source>
        <dbReference type="Proteomes" id="UP001370299"/>
    </source>
</evidence>
<dbReference type="RefSeq" id="WP_340195592.1">
    <property type="nucleotide sequence ID" value="NZ_JBBKAP010000003.1"/>
</dbReference>
<evidence type="ECO:0000259" key="1">
    <source>
        <dbReference type="Pfam" id="PF04069"/>
    </source>
</evidence>